<proteinExistence type="predicted"/>
<dbReference type="EMBL" id="NNAY01003561">
    <property type="protein sequence ID" value="OXU19196.1"/>
    <property type="molecule type" value="Genomic_DNA"/>
</dbReference>
<reference evidence="1 2" key="1">
    <citation type="journal article" date="2017" name="Curr. Biol.">
        <title>The Evolution of Venom by Co-option of Single-Copy Genes.</title>
        <authorList>
            <person name="Martinson E.O."/>
            <person name="Mrinalini"/>
            <person name="Kelkar Y.D."/>
            <person name="Chang C.H."/>
            <person name="Werren J.H."/>
        </authorList>
    </citation>
    <scope>NUCLEOTIDE SEQUENCE [LARGE SCALE GENOMIC DNA]</scope>
    <source>
        <strain evidence="1 2">Alberta</strain>
        <tissue evidence="1">Whole body</tissue>
    </source>
</reference>
<gene>
    <name evidence="1" type="ORF">TSAR_001593</name>
</gene>
<evidence type="ECO:0000313" key="1">
    <source>
        <dbReference type="EMBL" id="OXU19196.1"/>
    </source>
</evidence>
<keyword evidence="2" id="KW-1185">Reference proteome</keyword>
<accession>A0A232ELF8</accession>
<comment type="caution">
    <text evidence="1">The sequence shown here is derived from an EMBL/GenBank/DDBJ whole genome shotgun (WGS) entry which is preliminary data.</text>
</comment>
<organism evidence="1 2">
    <name type="scientific">Trichomalopsis sarcophagae</name>
    <dbReference type="NCBI Taxonomy" id="543379"/>
    <lineage>
        <taxon>Eukaryota</taxon>
        <taxon>Metazoa</taxon>
        <taxon>Ecdysozoa</taxon>
        <taxon>Arthropoda</taxon>
        <taxon>Hexapoda</taxon>
        <taxon>Insecta</taxon>
        <taxon>Pterygota</taxon>
        <taxon>Neoptera</taxon>
        <taxon>Endopterygota</taxon>
        <taxon>Hymenoptera</taxon>
        <taxon>Apocrita</taxon>
        <taxon>Proctotrupomorpha</taxon>
        <taxon>Chalcidoidea</taxon>
        <taxon>Pteromalidae</taxon>
        <taxon>Pteromalinae</taxon>
        <taxon>Trichomalopsis</taxon>
    </lineage>
</organism>
<protein>
    <submittedName>
        <fullName evidence="1">Uncharacterized protein</fullName>
    </submittedName>
</protein>
<name>A0A232ELF8_9HYME</name>
<sequence>MPGQRSELCLVVVRRMTPVLAHTHYSLDAAEPLEDEDNAGLRGVCRCERGVYSSTSGNSLCNVEPSRTRDRLGAYVILRICVPLIHIEFATNLVDIGLGVVDLMLSFAVGSGDALCDLQHALALVSSGRYQRYDRVVLIVTRAHY</sequence>
<dbReference type="Proteomes" id="UP000215335">
    <property type="component" value="Unassembled WGS sequence"/>
</dbReference>
<evidence type="ECO:0000313" key="2">
    <source>
        <dbReference type="Proteomes" id="UP000215335"/>
    </source>
</evidence>
<dbReference type="AlphaFoldDB" id="A0A232ELF8"/>